<keyword evidence="11" id="KW-0378">Hydrolase</keyword>
<dbReference type="PIRSF" id="PIRSF006485">
    <property type="entry name" value="GTP-binding_EngA"/>
    <property type="match status" value="1"/>
</dbReference>
<dbReference type="GO" id="GO:0005525">
    <property type="term" value="F:GTP binding"/>
    <property type="evidence" value="ECO:0007669"/>
    <property type="project" value="UniProtKB-KW"/>
</dbReference>
<dbReference type="Gene3D" id="3.30.300.20">
    <property type="match status" value="1"/>
</dbReference>
<dbReference type="RefSeq" id="WP_219848609.1">
    <property type="nucleotide sequence ID" value="NZ_LN649255.1"/>
</dbReference>
<dbReference type="InterPro" id="IPR016484">
    <property type="entry name" value="GTPase_Der"/>
</dbReference>
<keyword evidence="8" id="KW-1133">Transmembrane helix</keyword>
<evidence type="ECO:0000256" key="4">
    <source>
        <dbReference type="ARBA" id="ARBA00022737"/>
    </source>
</evidence>
<evidence type="ECO:0000256" key="8">
    <source>
        <dbReference type="SAM" id="Phobius"/>
    </source>
</evidence>
<evidence type="ECO:0000256" key="2">
    <source>
        <dbReference type="ARBA" id="ARBA00020953"/>
    </source>
</evidence>
<evidence type="ECO:0000259" key="10">
    <source>
        <dbReference type="Pfam" id="PF14714"/>
    </source>
</evidence>
<keyword evidence="6 7" id="KW-0342">GTP-binding</keyword>
<name>A0A8D9JVI7_9GAMM</name>
<evidence type="ECO:0000313" key="12">
    <source>
        <dbReference type="Proteomes" id="UP000032800"/>
    </source>
</evidence>
<keyword evidence="5 7" id="KW-0547">Nucleotide-binding</keyword>
<evidence type="ECO:0000256" key="1">
    <source>
        <dbReference type="ARBA" id="ARBA00008279"/>
    </source>
</evidence>
<dbReference type="SUPFAM" id="SSF52540">
    <property type="entry name" value="P-loop containing nucleoside triphosphate hydrolases"/>
    <property type="match status" value="2"/>
</dbReference>
<dbReference type="AlphaFoldDB" id="A0A8D9JVI7"/>
<feature type="domain" description="G" evidence="9">
    <location>
        <begin position="181"/>
        <end position="290"/>
    </location>
</feature>
<dbReference type="KEGG" id="plc:PAD_196"/>
<evidence type="ECO:0000256" key="5">
    <source>
        <dbReference type="ARBA" id="ARBA00022741"/>
    </source>
</evidence>
<dbReference type="Pfam" id="PF14714">
    <property type="entry name" value="KH_dom-like"/>
    <property type="match status" value="1"/>
</dbReference>
<feature type="domain" description="G" evidence="9">
    <location>
        <begin position="5"/>
        <end position="124"/>
    </location>
</feature>
<dbReference type="PRINTS" id="PR00326">
    <property type="entry name" value="GTP1OBG"/>
</dbReference>
<dbReference type="PANTHER" id="PTHR43834">
    <property type="entry name" value="GTPASE DER"/>
    <property type="match status" value="1"/>
</dbReference>
<organism evidence="11 12">
    <name type="scientific">Candidatus Portiera aleyrodidarum</name>
    <name type="common">primary endosymbiont of Bemisia tabaci</name>
    <dbReference type="NCBI Taxonomy" id="91844"/>
    <lineage>
        <taxon>Bacteria</taxon>
        <taxon>Pseudomonadati</taxon>
        <taxon>Pseudomonadota</taxon>
        <taxon>Gammaproteobacteria</taxon>
        <taxon>Candidatus Johnevansiales</taxon>
        <taxon>Candidatus Johnevansiaceae</taxon>
        <taxon>Candidatus Portiera</taxon>
    </lineage>
</organism>
<comment type="function">
    <text evidence="7">GTPase that plays an essential role in the late steps of ribosome biogenesis.</text>
</comment>
<feature type="domain" description="GTPase Der C-terminal KH-domain-like" evidence="10">
    <location>
        <begin position="351"/>
        <end position="426"/>
    </location>
</feature>
<dbReference type="Gene3D" id="3.40.50.300">
    <property type="entry name" value="P-loop containing nucleotide triphosphate hydrolases"/>
    <property type="match status" value="2"/>
</dbReference>
<dbReference type="EMBL" id="LN649255">
    <property type="protein sequence ID" value="CEI58761.1"/>
    <property type="molecule type" value="Genomic_DNA"/>
</dbReference>
<proteinExistence type="inferred from homology"/>
<keyword evidence="3" id="KW-0690">Ribosome biogenesis</keyword>
<evidence type="ECO:0000256" key="7">
    <source>
        <dbReference type="RuleBase" id="RU004481"/>
    </source>
</evidence>
<feature type="transmembrane region" description="Helical" evidence="8">
    <location>
        <begin position="315"/>
        <end position="334"/>
    </location>
</feature>
<evidence type="ECO:0000259" key="9">
    <source>
        <dbReference type="Pfam" id="PF01926"/>
    </source>
</evidence>
<reference evidence="11 12" key="1">
    <citation type="journal article" date="2015" name="Genome Biol. Evol.">
        <title>Genome evolution in the primary endosymbiont of whiteflies sheds light on their divergence.</title>
        <authorList>
            <person name="Santos-Garcia D."/>
            <person name="Vargas-Chavez C."/>
            <person name="Moya A."/>
            <person name="Latorre A."/>
            <person name="Silva"/>
            <person name="F J."/>
        </authorList>
    </citation>
    <scope>NUCLEOTIDE SEQUENCE [LARGE SCALE GENOMIC DNA]</scope>
    <source>
        <strain evidence="12">AD-VLC</strain>
    </source>
</reference>
<keyword evidence="8" id="KW-0472">Membrane</keyword>
<evidence type="ECO:0000256" key="3">
    <source>
        <dbReference type="ARBA" id="ARBA00022517"/>
    </source>
</evidence>
<accession>A0A8D9JVI7</accession>
<dbReference type="Proteomes" id="UP000032800">
    <property type="component" value="Chromosome I"/>
</dbReference>
<dbReference type="Pfam" id="PF01926">
    <property type="entry name" value="MMR_HSR1"/>
    <property type="match status" value="2"/>
</dbReference>
<sequence length="428" mass="50691">MNQIISIIGKTNVGKSTLFNCLTKKNNSRTNNIPYFTRDRKYGILKIKNKNINLIDTAAILNDFFSYKKNNINYSINKQTRIAIQESKIILFLINSYTKIDLFYKKFINYLKLKNKKIIFIINKIDYFNKYIITDFYKFNLNHPIFISALKKINIKKLLFNIKKNLYNYRISIKNNKNLIKICTIGKTNVGKSTLINSLLKETRLIIDKNPGTTRENIKIKINYKNNLFILTDTEGIDKNIKKNKILKLINIYNIILYIIDANIGLVEIDLYLIKKIFLLGKFLILIINKWDLLNIHKKKLIKNELNLKLKKYKTFLSLHFISALYLYNIKTIFNSIEYFIYLKNKIWSIKKLTNLINLAIKKKPPLIYKNKKIKFILAKQINQTPINIIIFGNKKIKCLSKNYKKYLLNFFIKKLNIKNILLKITLL</sequence>
<evidence type="ECO:0000313" key="11">
    <source>
        <dbReference type="EMBL" id="CEI58761.1"/>
    </source>
</evidence>
<gene>
    <name evidence="11" type="primary">der</name>
    <name evidence="11" type="ORF">PAD_196</name>
</gene>
<dbReference type="GO" id="GO:0016787">
    <property type="term" value="F:hydrolase activity"/>
    <property type="evidence" value="ECO:0007669"/>
    <property type="project" value="UniProtKB-KW"/>
</dbReference>
<protein>
    <recommendedName>
        <fullName evidence="2 7">GTPase Der</fullName>
    </recommendedName>
</protein>
<dbReference type="InterPro" id="IPR032859">
    <property type="entry name" value="KH_dom-like"/>
</dbReference>
<dbReference type="InterPro" id="IPR015946">
    <property type="entry name" value="KH_dom-like_a/b"/>
</dbReference>
<dbReference type="GO" id="GO:0042254">
    <property type="term" value="P:ribosome biogenesis"/>
    <property type="evidence" value="ECO:0007669"/>
    <property type="project" value="UniProtKB-KW"/>
</dbReference>
<keyword evidence="8" id="KW-0812">Transmembrane</keyword>
<feature type="transmembrane region" description="Helical" evidence="8">
    <location>
        <begin position="249"/>
        <end position="267"/>
    </location>
</feature>
<dbReference type="InterPro" id="IPR005225">
    <property type="entry name" value="Small_GTP-bd"/>
</dbReference>
<dbReference type="NCBIfam" id="TIGR03594">
    <property type="entry name" value="GTPase_EngA"/>
    <property type="match status" value="1"/>
</dbReference>
<dbReference type="InterPro" id="IPR006073">
    <property type="entry name" value="GTP-bd"/>
</dbReference>
<keyword evidence="4 7" id="KW-0677">Repeat</keyword>
<dbReference type="PANTHER" id="PTHR43834:SF6">
    <property type="entry name" value="GTPASE DER"/>
    <property type="match status" value="1"/>
</dbReference>
<evidence type="ECO:0000256" key="6">
    <source>
        <dbReference type="ARBA" id="ARBA00023134"/>
    </source>
</evidence>
<dbReference type="NCBIfam" id="TIGR00231">
    <property type="entry name" value="small_GTP"/>
    <property type="match status" value="2"/>
</dbReference>
<dbReference type="InterPro" id="IPR027417">
    <property type="entry name" value="P-loop_NTPase"/>
</dbReference>
<comment type="similarity">
    <text evidence="1 7">Belongs to the TRAFAC class TrmE-Era-EngA-EngB-Septin-like GTPase superfamily. EngA (Der) GTPase family.</text>
</comment>